<proteinExistence type="predicted"/>
<evidence type="ECO:0000313" key="1">
    <source>
        <dbReference type="EMBL" id="GHI82026.1"/>
    </source>
</evidence>
<reference evidence="2" key="1">
    <citation type="submission" date="2023-07" db="EMBL/GenBank/DDBJ databases">
        <title>Whole genome shotgun sequence of Streptomyces spororaveus NBRC 15456.</title>
        <authorList>
            <person name="Komaki H."/>
            <person name="Tamura T."/>
        </authorList>
    </citation>
    <scope>NUCLEOTIDE SEQUENCE [LARGE SCALE GENOMIC DNA]</scope>
    <source>
        <strain evidence="2">NBRC 15456</strain>
    </source>
</reference>
<comment type="caution">
    <text evidence="1">The sequence shown here is derived from an EMBL/GenBank/DDBJ whole genome shotgun (WGS) entry which is preliminary data.</text>
</comment>
<accession>A0ABQ3TNP1</accession>
<protein>
    <recommendedName>
        <fullName evidence="3">PASTA domain-containing protein</fullName>
    </recommendedName>
</protein>
<organism evidence="1 2">
    <name type="scientific">Streptomyces spororaveus</name>
    <dbReference type="NCBI Taxonomy" id="284039"/>
    <lineage>
        <taxon>Bacteria</taxon>
        <taxon>Bacillati</taxon>
        <taxon>Actinomycetota</taxon>
        <taxon>Actinomycetes</taxon>
        <taxon>Kitasatosporales</taxon>
        <taxon>Streptomycetaceae</taxon>
        <taxon>Streptomyces</taxon>
    </lineage>
</organism>
<evidence type="ECO:0000313" key="2">
    <source>
        <dbReference type="Proteomes" id="UP000608522"/>
    </source>
</evidence>
<keyword evidence="2" id="KW-1185">Reference proteome</keyword>
<dbReference type="RefSeq" id="WP_202203047.1">
    <property type="nucleotide sequence ID" value="NZ_BAAATO010000003.1"/>
</dbReference>
<dbReference type="EMBL" id="BNED01000005">
    <property type="protein sequence ID" value="GHI82026.1"/>
    <property type="molecule type" value="Genomic_DNA"/>
</dbReference>
<dbReference type="Proteomes" id="UP000608522">
    <property type="component" value="Unassembled WGS sequence"/>
</dbReference>
<gene>
    <name evidence="1" type="ORF">Sspor_75870</name>
</gene>
<name>A0ABQ3TNP1_9ACTN</name>
<sequence>MLALGGVVCLLATGWGAYRLWNGEPYPDADPQAVATRLGAQAERVRDDLAVPVPADALPSRADTGACSYRGLRSVAHIDESRPDVRSFSLAWQTTGVPEETARAAERRVRLRLARQGWKLAAENISDMGFRYEDPGTGDRVDVDWYEPTGTLAARVHAPCGKVPGDHPG</sequence>
<evidence type="ECO:0008006" key="3">
    <source>
        <dbReference type="Google" id="ProtNLM"/>
    </source>
</evidence>